<gene>
    <name evidence="3" type="ORF">DI551_04835</name>
</gene>
<name>A0A2W5N1Y1_9BACT</name>
<sequence length="186" mass="19393">MNLLRKNNTADYTSSAKVVDGNLILSLPDAINPVVWRMELGSVKASALEVRPHTDGTFLLSLKTPKGEVHDIAPFTTRESAITALMRVSAAMQGAQGRMSPFTSPATAPQTHAQPASSDRKGGGLKWIGALAAVIIVIVLFAYLSSLAPVTQAGAGTVESATSLTGEPHVESGVPQSADQVLRGGY</sequence>
<organism evidence="3 4">
    <name type="scientific">Micavibrio aeruginosavorus</name>
    <dbReference type="NCBI Taxonomy" id="349221"/>
    <lineage>
        <taxon>Bacteria</taxon>
        <taxon>Pseudomonadati</taxon>
        <taxon>Bdellovibrionota</taxon>
        <taxon>Bdellovibrionia</taxon>
        <taxon>Bdellovibrionales</taxon>
        <taxon>Pseudobdellovibrionaceae</taxon>
        <taxon>Micavibrio</taxon>
    </lineage>
</organism>
<evidence type="ECO:0000313" key="4">
    <source>
        <dbReference type="Proteomes" id="UP000249417"/>
    </source>
</evidence>
<dbReference type="Proteomes" id="UP000249417">
    <property type="component" value="Unassembled WGS sequence"/>
</dbReference>
<feature type="region of interest" description="Disordered" evidence="1">
    <location>
        <begin position="97"/>
        <end position="121"/>
    </location>
</feature>
<keyword evidence="2" id="KW-1133">Transmembrane helix</keyword>
<reference evidence="3 4" key="1">
    <citation type="submission" date="2017-08" db="EMBL/GenBank/DDBJ databases">
        <title>Infants hospitalized years apart are colonized by the same room-sourced microbial strains.</title>
        <authorList>
            <person name="Brooks B."/>
            <person name="Olm M.R."/>
            <person name="Firek B.A."/>
            <person name="Baker R."/>
            <person name="Thomas B.C."/>
            <person name="Morowitz M.J."/>
            <person name="Banfield J.F."/>
        </authorList>
    </citation>
    <scope>NUCLEOTIDE SEQUENCE [LARGE SCALE GENOMIC DNA]</scope>
    <source>
        <strain evidence="3">S2_005_002_R2_29</strain>
    </source>
</reference>
<feature type="compositionally biased region" description="Low complexity" evidence="1">
    <location>
        <begin position="103"/>
        <end position="117"/>
    </location>
</feature>
<accession>A0A2W5N1Y1</accession>
<feature type="region of interest" description="Disordered" evidence="1">
    <location>
        <begin position="164"/>
        <end position="186"/>
    </location>
</feature>
<evidence type="ECO:0000256" key="2">
    <source>
        <dbReference type="SAM" id="Phobius"/>
    </source>
</evidence>
<protein>
    <submittedName>
        <fullName evidence="3">Uncharacterized protein</fullName>
    </submittedName>
</protein>
<dbReference type="AlphaFoldDB" id="A0A2W5N1Y1"/>
<evidence type="ECO:0000313" key="3">
    <source>
        <dbReference type="EMBL" id="PZQ46638.1"/>
    </source>
</evidence>
<keyword evidence="2" id="KW-0472">Membrane</keyword>
<feature type="transmembrane region" description="Helical" evidence="2">
    <location>
        <begin position="127"/>
        <end position="144"/>
    </location>
</feature>
<keyword evidence="2" id="KW-0812">Transmembrane</keyword>
<dbReference type="EMBL" id="QFQB01000024">
    <property type="protein sequence ID" value="PZQ46638.1"/>
    <property type="molecule type" value="Genomic_DNA"/>
</dbReference>
<proteinExistence type="predicted"/>
<comment type="caution">
    <text evidence="3">The sequence shown here is derived from an EMBL/GenBank/DDBJ whole genome shotgun (WGS) entry which is preliminary data.</text>
</comment>
<evidence type="ECO:0000256" key="1">
    <source>
        <dbReference type="SAM" id="MobiDB-lite"/>
    </source>
</evidence>